<dbReference type="KEGG" id="acip:CBP36_06870"/>
<gene>
    <name evidence="1" type="ORF">CBP36_06870</name>
</gene>
<evidence type="ECO:0000313" key="2">
    <source>
        <dbReference type="Proteomes" id="UP000194440"/>
    </source>
</evidence>
<accession>A0A240U1Q2</accession>
<dbReference type="AlphaFoldDB" id="A0A240UBX5"/>
<accession>A0A240TRR1</accession>
<name>A0A240UBX5_9BURK</name>
<dbReference type="OrthoDB" id="8795428at2"/>
<dbReference type="KEGG" id="acis:CBP35_12070"/>
<dbReference type="Proteomes" id="UP000194440">
    <property type="component" value="Chromosome"/>
</dbReference>
<protein>
    <submittedName>
        <fullName evidence="1">Uncharacterized protein</fullName>
    </submittedName>
</protein>
<dbReference type="KEGG" id="acid:CBP33_06440"/>
<reference evidence="1" key="1">
    <citation type="submission" date="2017-05" db="EMBL/GenBank/DDBJ databases">
        <title>Polyphasic characterization of four soil-derived phenanthrene-degrading Acidovorax strains and proposal of Acidovorax phenanthrenivorans sp. nov.</title>
        <authorList>
            <person name="Singleton D."/>
            <person name="Lee J."/>
            <person name="Dickey A.N."/>
            <person name="Stroud A."/>
            <person name="Scholl E.H."/>
            <person name="Wright F.A."/>
            <person name="Aitken M.D."/>
        </authorList>
    </citation>
    <scope>NUCLEOTIDE SEQUENCE</scope>
    <source>
        <strain evidence="1">P4</strain>
    </source>
</reference>
<accession>A0A240UBX5</accession>
<organism evidence="1 2">
    <name type="scientific">Acidovorax carolinensis</name>
    <dbReference type="NCBI Taxonomy" id="553814"/>
    <lineage>
        <taxon>Bacteria</taxon>
        <taxon>Pseudomonadati</taxon>
        <taxon>Pseudomonadota</taxon>
        <taxon>Betaproteobacteria</taxon>
        <taxon>Burkholderiales</taxon>
        <taxon>Comamonadaceae</taxon>
        <taxon>Acidovorax</taxon>
    </lineage>
</organism>
<sequence length="87" mass="9145">MPSPANRPSSPASPAEKADKELLFKGVTCALIGLVVLIGPYVARSPSVQDIMAQSALAGWFALVLGGGFLVRYAMRRAAATKARDRS</sequence>
<proteinExistence type="predicted"/>
<dbReference type="KEGG" id="acin:CBP34_06225"/>
<keyword evidence="2" id="KW-1185">Reference proteome</keyword>
<evidence type="ECO:0000313" key="1">
    <source>
        <dbReference type="EMBL" id="ART58616.1"/>
    </source>
</evidence>
<dbReference type="EMBL" id="CP021366">
    <property type="protein sequence ID" value="ART58616.1"/>
    <property type="molecule type" value="Genomic_DNA"/>
</dbReference>
<dbReference type="RefSeq" id="WP_086911896.1">
    <property type="nucleotide sequence ID" value="NZ_CP021359.1"/>
</dbReference>